<accession>A0A9Q0Y5J0</accession>
<evidence type="ECO:0000313" key="2">
    <source>
        <dbReference type="Proteomes" id="UP001142489"/>
    </source>
</evidence>
<keyword evidence="2" id="KW-1185">Reference proteome</keyword>
<name>A0A9Q0Y5J0_9SAUR</name>
<protein>
    <submittedName>
        <fullName evidence="1">Uncharacterized protein</fullName>
    </submittedName>
</protein>
<dbReference type="OrthoDB" id="73209at2759"/>
<feature type="non-terminal residue" evidence="1">
    <location>
        <position position="1"/>
    </location>
</feature>
<dbReference type="AlphaFoldDB" id="A0A9Q0Y5J0"/>
<reference evidence="1" key="1">
    <citation type="journal article" date="2023" name="DNA Res.">
        <title>Chromosome-level genome assembly of Phrynocephalus forsythii using third-generation DNA sequencing and Hi-C analysis.</title>
        <authorList>
            <person name="Qi Y."/>
            <person name="Zhao W."/>
            <person name="Zhao Y."/>
            <person name="Niu C."/>
            <person name="Cao S."/>
            <person name="Zhang Y."/>
        </authorList>
    </citation>
    <scope>NUCLEOTIDE SEQUENCE</scope>
    <source>
        <tissue evidence="1">Muscle</tissue>
    </source>
</reference>
<evidence type="ECO:0000313" key="1">
    <source>
        <dbReference type="EMBL" id="KAJ7340988.1"/>
    </source>
</evidence>
<dbReference type="Proteomes" id="UP001142489">
    <property type="component" value="Unassembled WGS sequence"/>
</dbReference>
<proteinExistence type="predicted"/>
<dbReference type="EMBL" id="JAPFRF010000002">
    <property type="protein sequence ID" value="KAJ7340988.1"/>
    <property type="molecule type" value="Genomic_DNA"/>
</dbReference>
<comment type="caution">
    <text evidence="1">The sequence shown here is derived from an EMBL/GenBank/DDBJ whole genome shotgun (WGS) entry which is preliminary data.</text>
</comment>
<organism evidence="1 2">
    <name type="scientific">Phrynocephalus forsythii</name>
    <dbReference type="NCBI Taxonomy" id="171643"/>
    <lineage>
        <taxon>Eukaryota</taxon>
        <taxon>Metazoa</taxon>
        <taxon>Chordata</taxon>
        <taxon>Craniata</taxon>
        <taxon>Vertebrata</taxon>
        <taxon>Euteleostomi</taxon>
        <taxon>Lepidosauria</taxon>
        <taxon>Squamata</taxon>
        <taxon>Bifurcata</taxon>
        <taxon>Unidentata</taxon>
        <taxon>Episquamata</taxon>
        <taxon>Toxicofera</taxon>
        <taxon>Iguania</taxon>
        <taxon>Acrodonta</taxon>
        <taxon>Agamidae</taxon>
        <taxon>Agaminae</taxon>
        <taxon>Phrynocephalus</taxon>
    </lineage>
</organism>
<sequence>MKALELLISRFQNHAGLAGLSIPESPTNVPPRSLDFSTWNLSWVMKDSTPLFTPRGRH</sequence>
<gene>
    <name evidence="1" type="ORF">JRQ81_004370</name>
</gene>